<name>A0A481YSG8_9VIRU</name>
<sequence length="104" mass="11778">MALCPRAEEIIREQKIVLRPSSRQKLATYDPDTQVQWLVNPMIQCLIEKTAKELLGRAKQHVCSQQIPVKPDIPDVNPPDITPDDPVISDEPPIFSLFGPDDDY</sequence>
<feature type="region of interest" description="Disordered" evidence="1">
    <location>
        <begin position="69"/>
        <end position="94"/>
    </location>
</feature>
<accession>A0A481YSG8</accession>
<organism evidence="2">
    <name type="scientific">Marseillevirus LCMAC101</name>
    <dbReference type="NCBI Taxonomy" id="2506602"/>
    <lineage>
        <taxon>Viruses</taxon>
        <taxon>Varidnaviria</taxon>
        <taxon>Bamfordvirae</taxon>
        <taxon>Nucleocytoviricota</taxon>
        <taxon>Megaviricetes</taxon>
        <taxon>Pimascovirales</taxon>
        <taxon>Pimascovirales incertae sedis</taxon>
        <taxon>Marseilleviridae</taxon>
    </lineage>
</organism>
<dbReference type="EMBL" id="MK500331">
    <property type="protein sequence ID" value="QBK86158.1"/>
    <property type="molecule type" value="Genomic_DNA"/>
</dbReference>
<proteinExistence type="predicted"/>
<protein>
    <submittedName>
        <fullName evidence="2">Uncharacterized protein</fullName>
    </submittedName>
</protein>
<gene>
    <name evidence="2" type="ORF">LCMAC101_07530</name>
</gene>
<reference evidence="2" key="1">
    <citation type="journal article" date="2019" name="MBio">
        <title>Virus Genomes from Deep Sea Sediments Expand the Ocean Megavirome and Support Independent Origins of Viral Gigantism.</title>
        <authorList>
            <person name="Backstrom D."/>
            <person name="Yutin N."/>
            <person name="Jorgensen S.L."/>
            <person name="Dharamshi J."/>
            <person name="Homa F."/>
            <person name="Zaremba-Niedwiedzka K."/>
            <person name="Spang A."/>
            <person name="Wolf Y.I."/>
            <person name="Koonin E.V."/>
            <person name="Ettema T.J."/>
        </authorList>
    </citation>
    <scope>NUCLEOTIDE SEQUENCE</scope>
</reference>
<evidence type="ECO:0000256" key="1">
    <source>
        <dbReference type="SAM" id="MobiDB-lite"/>
    </source>
</evidence>
<evidence type="ECO:0000313" key="2">
    <source>
        <dbReference type="EMBL" id="QBK86158.1"/>
    </source>
</evidence>